<keyword evidence="1" id="KW-0472">Membrane</keyword>
<evidence type="ECO:0000313" key="3">
    <source>
        <dbReference type="Proteomes" id="UP001595630"/>
    </source>
</evidence>
<dbReference type="EMBL" id="JBHRXZ010000012">
    <property type="protein sequence ID" value="MFC3607034.1"/>
    <property type="molecule type" value="Genomic_DNA"/>
</dbReference>
<dbReference type="Pfam" id="PF05751">
    <property type="entry name" value="FixH"/>
    <property type="match status" value="1"/>
</dbReference>
<sequence length="166" mass="19235">MQSTTENTRWYKQFWPWFIISILAFSVVLGLSLLTIAIRNSDSLVVDNYYEVGRGINTSLEREVLARQLDMQALVRLDEDTGLAHIQLSGESRPQVLVMNLISPTQPDRDRRVVLQPQGEGRYEGHMEDTVRGRRFIELLGREGEQDWRLYEEELIEAGQAFELTH</sequence>
<comment type="caution">
    <text evidence="2">The sequence shown here is derived from an EMBL/GenBank/DDBJ whole genome shotgun (WGS) entry which is preliminary data.</text>
</comment>
<accession>A0ABV7T1J1</accession>
<keyword evidence="1" id="KW-0812">Transmembrane</keyword>
<dbReference type="RefSeq" id="WP_386361638.1">
    <property type="nucleotide sequence ID" value="NZ_JBHRXZ010000012.1"/>
</dbReference>
<keyword evidence="1" id="KW-1133">Transmembrane helix</keyword>
<keyword evidence="3" id="KW-1185">Reference proteome</keyword>
<dbReference type="InterPro" id="IPR008620">
    <property type="entry name" value="FixH"/>
</dbReference>
<proteinExistence type="predicted"/>
<dbReference type="Proteomes" id="UP001595630">
    <property type="component" value="Unassembled WGS sequence"/>
</dbReference>
<feature type="transmembrane region" description="Helical" evidence="1">
    <location>
        <begin position="14"/>
        <end position="38"/>
    </location>
</feature>
<evidence type="ECO:0000313" key="2">
    <source>
        <dbReference type="EMBL" id="MFC3607034.1"/>
    </source>
</evidence>
<protein>
    <submittedName>
        <fullName evidence="2">FixH family protein</fullName>
    </submittedName>
</protein>
<evidence type="ECO:0000256" key="1">
    <source>
        <dbReference type="SAM" id="Phobius"/>
    </source>
</evidence>
<reference evidence="3" key="1">
    <citation type="journal article" date="2019" name="Int. J. Syst. Evol. Microbiol.">
        <title>The Global Catalogue of Microorganisms (GCM) 10K type strain sequencing project: providing services to taxonomists for standard genome sequencing and annotation.</title>
        <authorList>
            <consortium name="The Broad Institute Genomics Platform"/>
            <consortium name="The Broad Institute Genome Sequencing Center for Infectious Disease"/>
            <person name="Wu L."/>
            <person name="Ma J."/>
        </authorList>
    </citation>
    <scope>NUCLEOTIDE SEQUENCE [LARGE SCALE GENOMIC DNA]</scope>
    <source>
        <strain evidence="3">KCTC 42447</strain>
    </source>
</reference>
<gene>
    <name evidence="2" type="ORF">ACFOMF_04455</name>
</gene>
<name>A0ABV7T1J1_9GAMM</name>
<organism evidence="2 3">
    <name type="scientific">Stutzerimonas tarimensis</name>
    <dbReference type="NCBI Taxonomy" id="1507735"/>
    <lineage>
        <taxon>Bacteria</taxon>
        <taxon>Pseudomonadati</taxon>
        <taxon>Pseudomonadota</taxon>
        <taxon>Gammaproteobacteria</taxon>
        <taxon>Pseudomonadales</taxon>
        <taxon>Pseudomonadaceae</taxon>
        <taxon>Stutzerimonas</taxon>
    </lineage>
</organism>